<dbReference type="Gene3D" id="3.30.70.1290">
    <property type="entry name" value="Transposase IS200-like"/>
    <property type="match status" value="1"/>
</dbReference>
<accession>A0A150K4I6</accession>
<sequence>MSLINKRYADYYNNKYHLTGHVFEKRYYDHKIHSPKGMIEVSCYIHLNPVKANMVKKPERYPWSSYVDFMNDTRPYEYLKPDHILDLLPGNFDEKRKQYKEMVIHKMEESLMQN</sequence>
<gene>
    <name evidence="1" type="ORF">B4099_1019</name>
</gene>
<evidence type="ECO:0000313" key="2">
    <source>
        <dbReference type="Proteomes" id="UP000075304"/>
    </source>
</evidence>
<dbReference type="InterPro" id="IPR036515">
    <property type="entry name" value="Transposase_17_sf"/>
</dbReference>
<dbReference type="GO" id="GO:0003677">
    <property type="term" value="F:DNA binding"/>
    <property type="evidence" value="ECO:0007669"/>
    <property type="project" value="InterPro"/>
</dbReference>
<dbReference type="Proteomes" id="UP000075304">
    <property type="component" value="Unassembled WGS sequence"/>
</dbReference>
<reference evidence="1 2" key="1">
    <citation type="submission" date="2016-01" db="EMBL/GenBank/DDBJ databases">
        <title>Genome Sequences of Twelve Sporeforming Bacillus Species Isolated from Foods.</title>
        <authorList>
            <person name="Berendsen E.M."/>
            <person name="Wells-Bennik M.H."/>
            <person name="Krawcyk A.O."/>
            <person name="De Jong A."/>
            <person name="Holsappel S."/>
            <person name="Eijlander R.T."/>
            <person name="Kuipers O.P."/>
        </authorList>
    </citation>
    <scope>NUCLEOTIDE SEQUENCE [LARGE SCALE GENOMIC DNA]</scope>
    <source>
        <strain evidence="1 2">B4099</strain>
    </source>
</reference>
<comment type="caution">
    <text evidence="1">The sequence shown here is derived from an EMBL/GenBank/DDBJ whole genome shotgun (WGS) entry which is preliminary data.</text>
</comment>
<protein>
    <submittedName>
        <fullName evidence="1">Uncharacterized protein</fullName>
    </submittedName>
</protein>
<dbReference type="PANTHER" id="PTHR34322:SF2">
    <property type="entry name" value="TRANSPOSASE IS200-LIKE DOMAIN-CONTAINING PROTEIN"/>
    <property type="match status" value="1"/>
</dbReference>
<dbReference type="PANTHER" id="PTHR34322">
    <property type="entry name" value="TRANSPOSASE, Y1_TNP DOMAIN-CONTAINING"/>
    <property type="match status" value="1"/>
</dbReference>
<organism evidence="1 2">
    <name type="scientific">Heyndrickxia coagulans</name>
    <name type="common">Weizmannia coagulans</name>
    <dbReference type="NCBI Taxonomy" id="1398"/>
    <lineage>
        <taxon>Bacteria</taxon>
        <taxon>Bacillati</taxon>
        <taxon>Bacillota</taxon>
        <taxon>Bacilli</taxon>
        <taxon>Bacillales</taxon>
        <taxon>Bacillaceae</taxon>
        <taxon>Heyndrickxia</taxon>
    </lineage>
</organism>
<dbReference type="GO" id="GO:0004803">
    <property type="term" value="F:transposase activity"/>
    <property type="evidence" value="ECO:0007669"/>
    <property type="project" value="InterPro"/>
</dbReference>
<evidence type="ECO:0000313" key="1">
    <source>
        <dbReference type="EMBL" id="KYC64503.1"/>
    </source>
</evidence>
<dbReference type="GO" id="GO:0006313">
    <property type="term" value="P:DNA transposition"/>
    <property type="evidence" value="ECO:0007669"/>
    <property type="project" value="InterPro"/>
</dbReference>
<name>A0A150K4I6_HEYCO</name>
<dbReference type="PATRIC" id="fig|1398.25.peg.607"/>
<dbReference type="AlphaFoldDB" id="A0A150K4I6"/>
<dbReference type="EMBL" id="LQYI01000099">
    <property type="protein sequence ID" value="KYC64503.1"/>
    <property type="molecule type" value="Genomic_DNA"/>
</dbReference>
<proteinExistence type="predicted"/>
<dbReference type="SUPFAM" id="SSF143422">
    <property type="entry name" value="Transposase IS200-like"/>
    <property type="match status" value="1"/>
</dbReference>